<evidence type="ECO:0000313" key="1">
    <source>
        <dbReference type="EMBL" id="DAF90735.1"/>
    </source>
</evidence>
<reference evidence="1" key="1">
    <citation type="journal article" date="2021" name="Proc. Natl. Acad. Sci. U.S.A.">
        <title>A Catalog of Tens of Thousands of Viruses from Human Metagenomes Reveals Hidden Associations with Chronic Diseases.</title>
        <authorList>
            <person name="Tisza M.J."/>
            <person name="Buck C.B."/>
        </authorList>
    </citation>
    <scope>NUCLEOTIDE SEQUENCE</scope>
    <source>
        <strain evidence="1">Ct9j27</strain>
    </source>
</reference>
<sequence length="164" mass="18709">MLTKKERAAIVERLRSTYYITNSTLFKALTGEEELIENDQVRELCVIARVIFELCNTSNMIELPRDKDGEVIHVGDVVYAGDREFTVDGFIFSGSDVTVRAIHTKLSALNFYKPYELTHKKQVTIESLVERFEHVLAKGQMSYWTVGEISDIVDQLKKLGDSDD</sequence>
<organism evidence="1">
    <name type="scientific">Siphoviridae sp. ct9j27</name>
    <dbReference type="NCBI Taxonomy" id="2825369"/>
    <lineage>
        <taxon>Viruses</taxon>
        <taxon>Duplodnaviria</taxon>
        <taxon>Heunggongvirae</taxon>
        <taxon>Uroviricota</taxon>
        <taxon>Caudoviricetes</taxon>
    </lineage>
</organism>
<proteinExistence type="predicted"/>
<name>A0A8S5U8E3_9CAUD</name>
<dbReference type="EMBL" id="BK016036">
    <property type="protein sequence ID" value="DAF90735.1"/>
    <property type="molecule type" value="Genomic_DNA"/>
</dbReference>
<protein>
    <submittedName>
        <fullName evidence="1">Uncharacterized protein</fullName>
    </submittedName>
</protein>
<accession>A0A8S5U8E3</accession>